<dbReference type="Pfam" id="PF12704">
    <property type="entry name" value="MacB_PCD"/>
    <property type="match status" value="1"/>
</dbReference>
<evidence type="ECO:0000313" key="4">
    <source>
        <dbReference type="Proteomes" id="UP000051672"/>
    </source>
</evidence>
<evidence type="ECO:0000259" key="2">
    <source>
        <dbReference type="Pfam" id="PF12704"/>
    </source>
</evidence>
<dbReference type="PATRIC" id="fig|1423727.3.peg.397"/>
<reference evidence="3 4" key="1">
    <citation type="journal article" date="2015" name="Genome Announc.">
        <title>Expanding the biotechnology potential of lactobacilli through comparative genomics of 213 strains and associated genera.</title>
        <authorList>
            <person name="Sun Z."/>
            <person name="Harris H.M."/>
            <person name="McCann A."/>
            <person name="Guo C."/>
            <person name="Argimon S."/>
            <person name="Zhang W."/>
            <person name="Yang X."/>
            <person name="Jeffery I.B."/>
            <person name="Cooney J.C."/>
            <person name="Kagawa T.F."/>
            <person name="Liu W."/>
            <person name="Song Y."/>
            <person name="Salvetti E."/>
            <person name="Wrobel A."/>
            <person name="Rasinkangas P."/>
            <person name="Parkhill J."/>
            <person name="Rea M.C."/>
            <person name="O'Sullivan O."/>
            <person name="Ritari J."/>
            <person name="Douillard F.P."/>
            <person name="Paul Ross R."/>
            <person name="Yang R."/>
            <person name="Briner A.E."/>
            <person name="Felis G.E."/>
            <person name="de Vos W.M."/>
            <person name="Barrangou R."/>
            <person name="Klaenhammer T.R."/>
            <person name="Caufield P.W."/>
            <person name="Cui Y."/>
            <person name="Zhang H."/>
            <person name="O'Toole P.W."/>
        </authorList>
    </citation>
    <scope>NUCLEOTIDE SEQUENCE [LARGE SCALE GENOMIC DNA]</scope>
    <source>
        <strain evidence="3 4">DSM 23927</strain>
    </source>
</reference>
<protein>
    <recommendedName>
        <fullName evidence="2">MacB-like periplasmic core domain-containing protein</fullName>
    </recommendedName>
</protein>
<accession>A0A0R2AZH5</accession>
<dbReference type="EMBL" id="AYZQ01000001">
    <property type="protein sequence ID" value="KRM72685.1"/>
    <property type="molecule type" value="Genomic_DNA"/>
</dbReference>
<dbReference type="STRING" id="1423727.FC34_GL000395"/>
<dbReference type="InterPro" id="IPR025857">
    <property type="entry name" value="MacB_PCD"/>
</dbReference>
<feature type="domain" description="MacB-like periplasmic core" evidence="2">
    <location>
        <begin position="51"/>
        <end position="156"/>
    </location>
</feature>
<proteinExistence type="predicted"/>
<feature type="transmembrane region" description="Helical" evidence="1">
    <location>
        <begin position="272"/>
        <end position="295"/>
    </location>
</feature>
<evidence type="ECO:0000256" key="1">
    <source>
        <dbReference type="SAM" id="Phobius"/>
    </source>
</evidence>
<evidence type="ECO:0000313" key="3">
    <source>
        <dbReference type="EMBL" id="KRM72685.1"/>
    </source>
</evidence>
<keyword evidence="4" id="KW-1185">Reference proteome</keyword>
<feature type="transmembrane region" description="Helical" evidence="1">
    <location>
        <begin position="245"/>
        <end position="266"/>
    </location>
</feature>
<keyword evidence="1" id="KW-0472">Membrane</keyword>
<organism evidence="3 4">
    <name type="scientific">Lacticaseibacillus brantae DSM 23927</name>
    <dbReference type="NCBI Taxonomy" id="1423727"/>
    <lineage>
        <taxon>Bacteria</taxon>
        <taxon>Bacillati</taxon>
        <taxon>Bacillota</taxon>
        <taxon>Bacilli</taxon>
        <taxon>Lactobacillales</taxon>
        <taxon>Lactobacillaceae</taxon>
        <taxon>Lacticaseibacillus</taxon>
    </lineage>
</organism>
<keyword evidence="1" id="KW-0812">Transmembrane</keyword>
<feature type="transmembrane region" description="Helical" evidence="1">
    <location>
        <begin position="204"/>
        <end position="225"/>
    </location>
</feature>
<name>A0A0R2AZH5_9LACO</name>
<comment type="caution">
    <text evidence="3">The sequence shown here is derived from an EMBL/GenBank/DDBJ whole genome shotgun (WGS) entry which is preliminary data.</text>
</comment>
<dbReference type="AlphaFoldDB" id="A0A0R2AZH5"/>
<sequence length="308" mass="34871">MALAIISGVVWSQHDQTEYAERLDYLGLTENAQVYHSKQSTTAPQALAAINRVGLTNYQVQFQTGHTTYLYATGDLTTLPLSSGQWFSDQDFKSQLPVAIAGRNLADSLYSGGSQRYYQLGQQYIPVIGIMSNRKNSPLNDQVILTPAAPTFQQLGLKDVKVTIDAQNLNRHQAALKKIFKVKPTRLRYTNNQQTWLQTNGATVLWGAGLIIASAFAGWIVTFFWRPKAIAELSEQMRRQYIRGLWFKLTQHGFAALLLGTIFGMWRFYLTSLWPLLAFNAGLWLLYCALCWVSLRQYERKEADRATT</sequence>
<gene>
    <name evidence="3" type="ORF">FC34_GL000395</name>
</gene>
<dbReference type="Proteomes" id="UP000051672">
    <property type="component" value="Unassembled WGS sequence"/>
</dbReference>
<keyword evidence="1" id="KW-1133">Transmembrane helix</keyword>